<protein>
    <submittedName>
        <fullName evidence="1">Uncharacterized protein</fullName>
    </submittedName>
</protein>
<evidence type="ECO:0000313" key="1">
    <source>
        <dbReference type="EMBL" id="RDB19848.1"/>
    </source>
</evidence>
<reference evidence="1" key="1">
    <citation type="submission" date="2018-04" db="EMBL/GenBank/DDBJ databases">
        <title>Whole genome sequencing of Hypsizygus marmoreus.</title>
        <authorList>
            <person name="Choi I.-G."/>
            <person name="Min B."/>
            <person name="Kim J.-G."/>
            <person name="Kim S."/>
            <person name="Oh Y.-L."/>
            <person name="Kong W.-S."/>
            <person name="Park H."/>
            <person name="Jeong J."/>
            <person name="Song E.-S."/>
        </authorList>
    </citation>
    <scope>NUCLEOTIDE SEQUENCE [LARGE SCALE GENOMIC DNA]</scope>
    <source>
        <strain evidence="1">51987-8</strain>
    </source>
</reference>
<dbReference type="Proteomes" id="UP000076154">
    <property type="component" value="Unassembled WGS sequence"/>
</dbReference>
<dbReference type="AlphaFoldDB" id="A0A369JD94"/>
<dbReference type="OrthoDB" id="66881at2759"/>
<comment type="caution">
    <text evidence="1">The sequence shown here is derived from an EMBL/GenBank/DDBJ whole genome shotgun (WGS) entry which is preliminary data.</text>
</comment>
<dbReference type="EMBL" id="LUEZ02000071">
    <property type="protein sequence ID" value="RDB19848.1"/>
    <property type="molecule type" value="Genomic_DNA"/>
</dbReference>
<name>A0A369JD94_HYPMA</name>
<evidence type="ECO:0000313" key="2">
    <source>
        <dbReference type="Proteomes" id="UP000076154"/>
    </source>
</evidence>
<keyword evidence="2" id="KW-1185">Reference proteome</keyword>
<dbReference type="InParanoid" id="A0A369JD94"/>
<organism evidence="1 2">
    <name type="scientific">Hypsizygus marmoreus</name>
    <name type="common">White beech mushroom</name>
    <name type="synonym">Agaricus marmoreus</name>
    <dbReference type="NCBI Taxonomy" id="39966"/>
    <lineage>
        <taxon>Eukaryota</taxon>
        <taxon>Fungi</taxon>
        <taxon>Dikarya</taxon>
        <taxon>Basidiomycota</taxon>
        <taxon>Agaricomycotina</taxon>
        <taxon>Agaricomycetes</taxon>
        <taxon>Agaricomycetidae</taxon>
        <taxon>Agaricales</taxon>
        <taxon>Tricholomatineae</taxon>
        <taxon>Lyophyllaceae</taxon>
        <taxon>Hypsizygus</taxon>
    </lineage>
</organism>
<proteinExistence type="predicted"/>
<accession>A0A369JD94</accession>
<gene>
    <name evidence="1" type="ORF">Hypma_012860</name>
</gene>
<sequence>MVRALPLLFERFGGYCVEPCFTEAIVFNDGSLIPVDVVMYATGYHNIRDTIKETFGVVTVFPAILGYGEVRVTFGTRGFRLNNCPLVTRSWRSWQ</sequence>